<keyword evidence="2" id="KW-1185">Reference proteome</keyword>
<protein>
    <submittedName>
        <fullName evidence="1">Uncharacterized protein</fullName>
    </submittedName>
</protein>
<dbReference type="SUPFAM" id="SSF51735">
    <property type="entry name" value="NAD(P)-binding Rossmann-fold domains"/>
    <property type="match status" value="1"/>
</dbReference>
<accession>A0ABS6B970</accession>
<evidence type="ECO:0000313" key="2">
    <source>
        <dbReference type="Proteomes" id="UP000733379"/>
    </source>
</evidence>
<dbReference type="Gene3D" id="3.40.50.720">
    <property type="entry name" value="NAD(P)-binding Rossmann-like Domain"/>
    <property type="match status" value="1"/>
</dbReference>
<dbReference type="Proteomes" id="UP000733379">
    <property type="component" value="Unassembled WGS sequence"/>
</dbReference>
<comment type="caution">
    <text evidence="1">The sequence shown here is derived from an EMBL/GenBank/DDBJ whole genome shotgun (WGS) entry which is preliminary data.</text>
</comment>
<reference evidence="1 2" key="1">
    <citation type="submission" date="2021-06" db="EMBL/GenBank/DDBJ databases">
        <title>Actinomycetes sequencing.</title>
        <authorList>
            <person name="Shan Q."/>
        </authorList>
    </citation>
    <scope>NUCLEOTIDE SEQUENCE [LARGE SCALE GENOMIC DNA]</scope>
    <source>
        <strain evidence="1 2">NEAU-G5</strain>
    </source>
</reference>
<evidence type="ECO:0000313" key="1">
    <source>
        <dbReference type="EMBL" id="MBU3066286.1"/>
    </source>
</evidence>
<organism evidence="1 2">
    <name type="scientific">Nocardia albiluteola</name>
    <dbReference type="NCBI Taxonomy" id="2842303"/>
    <lineage>
        <taxon>Bacteria</taxon>
        <taxon>Bacillati</taxon>
        <taxon>Actinomycetota</taxon>
        <taxon>Actinomycetes</taxon>
        <taxon>Mycobacteriales</taxon>
        <taxon>Nocardiaceae</taxon>
        <taxon>Nocardia</taxon>
    </lineage>
</organism>
<dbReference type="EMBL" id="JAHKNI010000014">
    <property type="protein sequence ID" value="MBU3066286.1"/>
    <property type="molecule type" value="Genomic_DNA"/>
</dbReference>
<sequence length="48" mass="4715">MAADRPLANLAAAAGVGGYIGAEVARSFAAEGARVFLAGRSRPALGVD</sequence>
<proteinExistence type="predicted"/>
<name>A0ABS6B970_9NOCA</name>
<dbReference type="RefSeq" id="WP_215922377.1">
    <property type="nucleotide sequence ID" value="NZ_JAHKNI010000014.1"/>
</dbReference>
<dbReference type="InterPro" id="IPR036291">
    <property type="entry name" value="NAD(P)-bd_dom_sf"/>
</dbReference>
<gene>
    <name evidence="1" type="ORF">KO481_32805</name>
</gene>